<feature type="transmembrane region" description="Helical" evidence="1">
    <location>
        <begin position="79"/>
        <end position="100"/>
    </location>
</feature>
<evidence type="ECO:0000256" key="1">
    <source>
        <dbReference type="SAM" id="Phobius"/>
    </source>
</evidence>
<dbReference type="RefSeq" id="WP_105053333.1">
    <property type="nucleotide sequence ID" value="NZ_BMYG01000001.1"/>
</dbReference>
<keyword evidence="3" id="KW-1185">Reference proteome</keyword>
<comment type="caution">
    <text evidence="2">The sequence shown here is derived from an EMBL/GenBank/DDBJ whole genome shotgun (WGS) entry which is preliminary data.</text>
</comment>
<evidence type="ECO:0008006" key="4">
    <source>
        <dbReference type="Google" id="ProtNLM"/>
    </source>
</evidence>
<keyword evidence="1" id="KW-0812">Transmembrane</keyword>
<organism evidence="2 3">
    <name type="scientific">Psychrosphaera saromensis</name>
    <dbReference type="NCBI Taxonomy" id="716813"/>
    <lineage>
        <taxon>Bacteria</taxon>
        <taxon>Pseudomonadati</taxon>
        <taxon>Pseudomonadota</taxon>
        <taxon>Gammaproteobacteria</taxon>
        <taxon>Alteromonadales</taxon>
        <taxon>Pseudoalteromonadaceae</taxon>
        <taxon>Psychrosphaera</taxon>
    </lineage>
</organism>
<dbReference type="InterPro" id="IPR021806">
    <property type="entry name" value="DUF3379"/>
</dbReference>
<name>A0A2S7UXU3_9GAMM</name>
<evidence type="ECO:0000313" key="3">
    <source>
        <dbReference type="Proteomes" id="UP000239007"/>
    </source>
</evidence>
<sequence>MDDLTFRKRIYANPHDNAQDIIDACNDDKAKAKFKCEMKQFDAKLNNALNIKVPDNFAERILLSQSMAPQRVANKRTKVYLALAASILFCVGVVSTRMGLGNSFDTVGEYALAHNEAEIIHVHDDNNYTLQQINTKLSGYGAEFINDYPQVSFAGTCYFARIKSLHMVIQGDKYPVTVFLIPKESGLEETKHFSDQNYNGESITVNNNQLLIITHKDDPNKNWSKELSKSIKWKTV</sequence>
<keyword evidence="1" id="KW-1133">Transmembrane helix</keyword>
<proteinExistence type="predicted"/>
<accession>A0A2S7UXU3</accession>
<evidence type="ECO:0000313" key="2">
    <source>
        <dbReference type="EMBL" id="PQJ54807.1"/>
    </source>
</evidence>
<gene>
    <name evidence="2" type="ORF">BTO11_14890</name>
</gene>
<protein>
    <recommendedName>
        <fullName evidence="4">DUF3379 domain-containing protein</fullName>
    </recommendedName>
</protein>
<dbReference type="AlphaFoldDB" id="A0A2S7UXU3"/>
<keyword evidence="1" id="KW-0472">Membrane</keyword>
<dbReference type="Proteomes" id="UP000239007">
    <property type="component" value="Unassembled WGS sequence"/>
</dbReference>
<dbReference type="OrthoDB" id="6195578at2"/>
<reference evidence="2 3" key="1">
    <citation type="submission" date="2016-12" db="EMBL/GenBank/DDBJ databases">
        <title>Diversity of luminous bacteria.</title>
        <authorList>
            <person name="Yoshizawa S."/>
            <person name="Kogure K."/>
        </authorList>
    </citation>
    <scope>NUCLEOTIDE SEQUENCE [LARGE SCALE GENOMIC DNA]</scope>
    <source>
        <strain evidence="2 3">SA4-48</strain>
    </source>
</reference>
<dbReference type="EMBL" id="MSCH01000003">
    <property type="protein sequence ID" value="PQJ54807.1"/>
    <property type="molecule type" value="Genomic_DNA"/>
</dbReference>
<dbReference type="Pfam" id="PF11859">
    <property type="entry name" value="DUF3379"/>
    <property type="match status" value="1"/>
</dbReference>